<accession>A0A226QRZ7</accession>
<evidence type="ECO:0000313" key="3">
    <source>
        <dbReference type="Proteomes" id="UP000198394"/>
    </source>
</evidence>
<name>A0A226QRZ7_9BACL</name>
<dbReference type="AlphaFoldDB" id="A0A226QRZ7"/>
<evidence type="ECO:0000256" key="1">
    <source>
        <dbReference type="SAM" id="Phobius"/>
    </source>
</evidence>
<comment type="caution">
    <text evidence="2">The sequence shown here is derived from an EMBL/GenBank/DDBJ whole genome shotgun (WGS) entry which is preliminary data.</text>
</comment>
<protein>
    <recommendedName>
        <fullName evidence="4">LysM domain-containing protein</fullName>
    </recommendedName>
</protein>
<reference evidence="2 3" key="1">
    <citation type="submission" date="2017-04" db="EMBL/GenBank/DDBJ databases">
        <title>The genome sequence of Parageobacillus galactosidasius DSM 18751.</title>
        <authorList>
            <person name="Ramaloko W.T."/>
            <person name="Koen N."/>
            <person name="Polliack S."/>
            <person name="Aliyu H."/>
            <person name="Lebre P."/>
            <person name="Mohr T."/>
            <person name="Oswald F."/>
            <person name="Zwick M."/>
            <person name="Neumann A."/>
            <person name="Syldatk C."/>
            <person name="Cowan D."/>
            <person name="De Maayer P."/>
        </authorList>
    </citation>
    <scope>NUCLEOTIDE SEQUENCE [LARGE SCALE GENOMIC DNA]</scope>
    <source>
        <strain evidence="2 3">DSM 18751</strain>
    </source>
</reference>
<dbReference type="RefSeq" id="WP_089097257.1">
    <property type="nucleotide sequence ID" value="NZ_NDYL01000001.1"/>
</dbReference>
<evidence type="ECO:0000313" key="2">
    <source>
        <dbReference type="EMBL" id="OXB94804.1"/>
    </source>
</evidence>
<keyword evidence="1" id="KW-0472">Membrane</keyword>
<sequence>MRTIVVQHSNIRSKKQKRKINIHQKQRRRINIYRVVRTFLMVFMMTLCVLAFIYAWCPKYEVKYVSYQAQKGDTMYSVVKEFNKHYPNKDIRDLLSYVRQENGLDSAGRIQAGETYRIPVIQRRISFFEYYFGGEDK</sequence>
<dbReference type="EMBL" id="NDYL01000001">
    <property type="protein sequence ID" value="OXB94804.1"/>
    <property type="molecule type" value="Genomic_DNA"/>
</dbReference>
<keyword evidence="1" id="KW-0812">Transmembrane</keyword>
<organism evidence="2 3">
    <name type="scientific">Parageobacillus galactosidasius</name>
    <dbReference type="NCBI Taxonomy" id="883812"/>
    <lineage>
        <taxon>Bacteria</taxon>
        <taxon>Bacillati</taxon>
        <taxon>Bacillota</taxon>
        <taxon>Bacilli</taxon>
        <taxon>Bacillales</taxon>
        <taxon>Anoxybacillaceae</taxon>
        <taxon>Parageobacillus</taxon>
    </lineage>
</organism>
<gene>
    <name evidence="2" type="ORF">B9L23_08050</name>
</gene>
<feature type="transmembrane region" description="Helical" evidence="1">
    <location>
        <begin position="35"/>
        <end position="56"/>
    </location>
</feature>
<dbReference type="InterPro" id="IPR036779">
    <property type="entry name" value="LysM_dom_sf"/>
</dbReference>
<keyword evidence="1" id="KW-1133">Transmembrane helix</keyword>
<evidence type="ECO:0008006" key="4">
    <source>
        <dbReference type="Google" id="ProtNLM"/>
    </source>
</evidence>
<dbReference type="Proteomes" id="UP000198394">
    <property type="component" value="Unassembled WGS sequence"/>
</dbReference>
<keyword evidence="3" id="KW-1185">Reference proteome</keyword>
<dbReference type="Gene3D" id="3.10.350.10">
    <property type="entry name" value="LysM domain"/>
    <property type="match status" value="1"/>
</dbReference>
<proteinExistence type="predicted"/>